<reference evidence="1 2" key="1">
    <citation type="journal article" date="2016" name="Front. Microbiol.">
        <title>Comparative Genomic Analysis Reveals a Diverse Repertoire of Genes Involved in Prokaryote-Eukaryote Interactions within the Pseudovibrio Genus.</title>
        <authorList>
            <person name="Romano S."/>
            <person name="Fernandez-Guerra A."/>
            <person name="Reen F.J."/>
            <person name="Glockner F.O."/>
            <person name="Crowley S.P."/>
            <person name="O'Sullivan O."/>
            <person name="Cotter P.D."/>
            <person name="Adams C."/>
            <person name="Dobson A.D."/>
            <person name="O'Gara F."/>
        </authorList>
    </citation>
    <scope>NUCLEOTIDE SEQUENCE [LARGE SCALE GENOMIC DNA]</scope>
    <source>
        <strain evidence="1 2">Ad2</strain>
    </source>
</reference>
<accession>A0A161XGK9</accession>
<dbReference type="NCBIfam" id="TIGR01563">
    <property type="entry name" value="gp16_SPP1"/>
    <property type="match status" value="1"/>
</dbReference>
<evidence type="ECO:0000313" key="1">
    <source>
        <dbReference type="EMBL" id="KZL20978.1"/>
    </source>
</evidence>
<dbReference type="EMBL" id="LMCB01000005">
    <property type="protein sequence ID" value="KZL20978.1"/>
    <property type="molecule type" value="Genomic_DNA"/>
</dbReference>
<dbReference type="InterPro" id="IPR008767">
    <property type="entry name" value="Phage_SPP1_head-tail_adaptor"/>
</dbReference>
<comment type="caution">
    <text evidence="1">The sequence shown here is derived from an EMBL/GenBank/DDBJ whole genome shotgun (WGS) entry which is preliminary data.</text>
</comment>
<dbReference type="InterPro" id="IPR038666">
    <property type="entry name" value="SSP1_head-tail_sf"/>
</dbReference>
<dbReference type="OrthoDB" id="7570189at2"/>
<sequence length="112" mass="12030">MKAAGTLNQPLLLLRPQTTNETDGSVIKSYQQVAMVWGQVQSSTGTEGAVAGRLASSYLLTLLMRRRTDIAEGWRVELDGQSLRVTAVVPAAPQTPLMQVLCELEEEGDGGT</sequence>
<organism evidence="1 2">
    <name type="scientific">Pseudovibrio axinellae</name>
    <dbReference type="NCBI Taxonomy" id="989403"/>
    <lineage>
        <taxon>Bacteria</taxon>
        <taxon>Pseudomonadati</taxon>
        <taxon>Pseudomonadota</taxon>
        <taxon>Alphaproteobacteria</taxon>
        <taxon>Hyphomicrobiales</taxon>
        <taxon>Stappiaceae</taxon>
        <taxon>Pseudovibrio</taxon>
    </lineage>
</organism>
<dbReference type="PATRIC" id="fig|989403.3.peg.1042"/>
<dbReference type="Gene3D" id="2.40.10.270">
    <property type="entry name" value="Bacteriophage SPP1 head-tail adaptor protein"/>
    <property type="match status" value="1"/>
</dbReference>
<protein>
    <submittedName>
        <fullName evidence="1">Phage head-tail joining protein</fullName>
    </submittedName>
</protein>
<dbReference type="STRING" id="989403.SAMN05421798_101431"/>
<proteinExistence type="predicted"/>
<dbReference type="Pfam" id="PF05521">
    <property type="entry name" value="Phage_HCP"/>
    <property type="match status" value="1"/>
</dbReference>
<dbReference type="AlphaFoldDB" id="A0A161XGK9"/>
<evidence type="ECO:0000313" key="2">
    <source>
        <dbReference type="Proteomes" id="UP000076577"/>
    </source>
</evidence>
<gene>
    <name evidence="1" type="ORF">PsAD2_00970</name>
</gene>
<dbReference type="RefSeq" id="WP_068003096.1">
    <property type="nucleotide sequence ID" value="NZ_FOFM01000001.1"/>
</dbReference>
<name>A0A161XGK9_9HYPH</name>
<dbReference type="Proteomes" id="UP000076577">
    <property type="component" value="Unassembled WGS sequence"/>
</dbReference>
<keyword evidence="2" id="KW-1185">Reference proteome</keyword>